<accession>A0A9D2J0L3</accession>
<reference evidence="2" key="1">
    <citation type="journal article" date="2021" name="PeerJ">
        <title>Extensive microbial diversity within the chicken gut microbiome revealed by metagenomics and culture.</title>
        <authorList>
            <person name="Gilroy R."/>
            <person name="Ravi A."/>
            <person name="Getino M."/>
            <person name="Pursley I."/>
            <person name="Horton D.L."/>
            <person name="Alikhan N.F."/>
            <person name="Baker D."/>
            <person name="Gharbi K."/>
            <person name="Hall N."/>
            <person name="Watson M."/>
            <person name="Adriaenssens E.M."/>
            <person name="Foster-Nyarko E."/>
            <person name="Jarju S."/>
            <person name="Secka A."/>
            <person name="Antonio M."/>
            <person name="Oren A."/>
            <person name="Chaudhuri R.R."/>
            <person name="La Ragione R."/>
            <person name="Hildebrand F."/>
            <person name="Pallen M.J."/>
        </authorList>
    </citation>
    <scope>NUCLEOTIDE SEQUENCE</scope>
    <source>
        <strain evidence="2">ChiGjej4B4-18154</strain>
    </source>
</reference>
<name>A0A9D2J0L3_9FIRM</name>
<dbReference type="InterPro" id="IPR010718">
    <property type="entry name" value="DUF1294"/>
</dbReference>
<evidence type="ECO:0000313" key="2">
    <source>
        <dbReference type="EMBL" id="HIZ31359.1"/>
    </source>
</evidence>
<comment type="caution">
    <text evidence="2">The sequence shown here is derived from an EMBL/GenBank/DDBJ whole genome shotgun (WGS) entry which is preliminary data.</text>
</comment>
<evidence type="ECO:0000256" key="1">
    <source>
        <dbReference type="SAM" id="Phobius"/>
    </source>
</evidence>
<organism evidence="2 3">
    <name type="scientific">Candidatus Allofournierella merdipullorum</name>
    <dbReference type="NCBI Taxonomy" id="2838595"/>
    <lineage>
        <taxon>Bacteria</taxon>
        <taxon>Bacillati</taxon>
        <taxon>Bacillota</taxon>
        <taxon>Clostridia</taxon>
        <taxon>Eubacteriales</taxon>
        <taxon>Oscillospiraceae</taxon>
        <taxon>Allofournierella</taxon>
    </lineage>
</organism>
<dbReference type="Pfam" id="PF06961">
    <property type="entry name" value="DUF1294"/>
    <property type="match status" value="1"/>
</dbReference>
<protein>
    <submittedName>
        <fullName evidence="2">DUF1294 domain-containing protein</fullName>
    </submittedName>
</protein>
<feature type="transmembrane region" description="Helical" evidence="1">
    <location>
        <begin position="42"/>
        <end position="63"/>
    </location>
</feature>
<feature type="transmembrane region" description="Helical" evidence="1">
    <location>
        <begin position="69"/>
        <end position="89"/>
    </location>
</feature>
<keyword evidence="1" id="KW-1133">Transmembrane helix</keyword>
<feature type="transmembrane region" description="Helical" evidence="1">
    <location>
        <begin position="6"/>
        <end position="30"/>
    </location>
</feature>
<proteinExistence type="predicted"/>
<gene>
    <name evidence="2" type="ORF">H9813_09070</name>
</gene>
<dbReference type="Proteomes" id="UP000824035">
    <property type="component" value="Unassembled WGS sequence"/>
</dbReference>
<dbReference type="EMBL" id="DXBV01000090">
    <property type="protein sequence ID" value="HIZ31359.1"/>
    <property type="molecule type" value="Genomic_DNA"/>
</dbReference>
<sequence>MDLLRELLIFWFSAVNLMAFALCGWDKLAAKRGARRVPERRLLTFCVLGGSPAFLLGMALFHHKTRKPKFYVGVPLILVAQLTLLVLALRFL</sequence>
<keyword evidence="1" id="KW-0812">Transmembrane</keyword>
<dbReference type="AlphaFoldDB" id="A0A9D2J0L3"/>
<keyword evidence="1" id="KW-0472">Membrane</keyword>
<reference evidence="2" key="2">
    <citation type="submission" date="2021-04" db="EMBL/GenBank/DDBJ databases">
        <authorList>
            <person name="Gilroy R."/>
        </authorList>
    </citation>
    <scope>NUCLEOTIDE SEQUENCE</scope>
    <source>
        <strain evidence="2">ChiGjej4B4-18154</strain>
    </source>
</reference>
<evidence type="ECO:0000313" key="3">
    <source>
        <dbReference type="Proteomes" id="UP000824035"/>
    </source>
</evidence>